<dbReference type="RefSeq" id="WP_279530208.1">
    <property type="nucleotide sequence ID" value="NZ_CP122313.1"/>
</dbReference>
<evidence type="ECO:0000313" key="1">
    <source>
        <dbReference type="EMBL" id="MFC7198265.1"/>
    </source>
</evidence>
<name>A0ABD5YZP2_9EURY</name>
<accession>A0ABD5YZP2</accession>
<dbReference type="EMBL" id="JBHTAR010000003">
    <property type="protein sequence ID" value="MFC7198265.1"/>
    <property type="molecule type" value="Genomic_DNA"/>
</dbReference>
<reference evidence="1 2" key="1">
    <citation type="journal article" date="2019" name="Int. J. Syst. Evol. Microbiol.">
        <title>The Global Catalogue of Microorganisms (GCM) 10K type strain sequencing project: providing services to taxonomists for standard genome sequencing and annotation.</title>
        <authorList>
            <consortium name="The Broad Institute Genomics Platform"/>
            <consortium name="The Broad Institute Genome Sequencing Center for Infectious Disease"/>
            <person name="Wu L."/>
            <person name="Ma J."/>
        </authorList>
    </citation>
    <scope>NUCLEOTIDE SEQUENCE [LARGE SCALE GENOMIC DNA]</scope>
    <source>
        <strain evidence="1 2">XZGYJ-43</strain>
    </source>
</reference>
<dbReference type="AlphaFoldDB" id="A0ABD5YZP2"/>
<keyword evidence="2" id="KW-1185">Reference proteome</keyword>
<evidence type="ECO:0000313" key="2">
    <source>
        <dbReference type="Proteomes" id="UP001596447"/>
    </source>
</evidence>
<sequence>MDWETHNEWAQKMGISEEAAQYVNRIIDDIGELPDDYVSAVKDRARGIQQDRGAKKGNSALHMVIADSTMDHDSSRQKTTDADMAAEIEHGHLKQKGEEYVAAWYLHHHLDYLSEERNSGKSLGELLEEHKEKYPNTYSDTVATFLRENKGAIENELSL</sequence>
<protein>
    <submittedName>
        <fullName evidence="1">Uncharacterized protein</fullName>
    </submittedName>
</protein>
<proteinExistence type="predicted"/>
<dbReference type="Proteomes" id="UP001596447">
    <property type="component" value="Unassembled WGS sequence"/>
</dbReference>
<gene>
    <name evidence="1" type="ORF">ACFQJ9_01990</name>
</gene>
<organism evidence="1 2">
    <name type="scientific">Halospeciosus flavus</name>
    <dbReference type="NCBI Taxonomy" id="3032283"/>
    <lineage>
        <taxon>Archaea</taxon>
        <taxon>Methanobacteriati</taxon>
        <taxon>Methanobacteriota</taxon>
        <taxon>Stenosarchaea group</taxon>
        <taxon>Halobacteria</taxon>
        <taxon>Halobacteriales</taxon>
        <taxon>Halobacteriaceae</taxon>
        <taxon>Halospeciosus</taxon>
    </lineage>
</organism>
<comment type="caution">
    <text evidence="1">The sequence shown here is derived from an EMBL/GenBank/DDBJ whole genome shotgun (WGS) entry which is preliminary data.</text>
</comment>